<evidence type="ECO:0000313" key="2">
    <source>
        <dbReference type="Proteomes" id="UP000179183"/>
    </source>
</evidence>
<name>A0A1G2HT59_9BACT</name>
<sequence length="112" mass="12738">MTNQEGDNFQPEQERPNIGKRIADLLRLYANPEDSTNHADLAQEIRIAIKKEDKKELIKKLEYFGNARNNKSGTQQMQMLESSCASESYSIISELKALEDVPWDELLLAIGV</sequence>
<comment type="caution">
    <text evidence="1">The sequence shown here is derived from an EMBL/GenBank/DDBJ whole genome shotgun (WGS) entry which is preliminary data.</text>
</comment>
<gene>
    <name evidence="1" type="ORF">A3D34_03445</name>
</gene>
<evidence type="ECO:0000313" key="1">
    <source>
        <dbReference type="EMBL" id="OGZ65722.1"/>
    </source>
</evidence>
<dbReference type="Proteomes" id="UP000179183">
    <property type="component" value="Unassembled WGS sequence"/>
</dbReference>
<proteinExistence type="predicted"/>
<accession>A0A1G2HT59</accession>
<protein>
    <submittedName>
        <fullName evidence="1">Uncharacterized protein</fullName>
    </submittedName>
</protein>
<dbReference type="AlphaFoldDB" id="A0A1G2HT59"/>
<reference evidence="1 2" key="1">
    <citation type="journal article" date="2016" name="Nat. Commun.">
        <title>Thousands of microbial genomes shed light on interconnected biogeochemical processes in an aquifer system.</title>
        <authorList>
            <person name="Anantharaman K."/>
            <person name="Brown C.T."/>
            <person name="Hug L.A."/>
            <person name="Sharon I."/>
            <person name="Castelle C.J."/>
            <person name="Probst A.J."/>
            <person name="Thomas B.C."/>
            <person name="Singh A."/>
            <person name="Wilkins M.J."/>
            <person name="Karaoz U."/>
            <person name="Brodie E.L."/>
            <person name="Williams K.H."/>
            <person name="Hubbard S.S."/>
            <person name="Banfield J.F."/>
        </authorList>
    </citation>
    <scope>NUCLEOTIDE SEQUENCE [LARGE SCALE GENOMIC DNA]</scope>
</reference>
<organism evidence="1 2">
    <name type="scientific">Candidatus Staskawiczbacteria bacterium RIFCSPHIGHO2_02_FULL_33_16</name>
    <dbReference type="NCBI Taxonomy" id="1802204"/>
    <lineage>
        <taxon>Bacteria</taxon>
        <taxon>Candidatus Staskawicziibacteriota</taxon>
    </lineage>
</organism>
<dbReference type="EMBL" id="MHOQ01000039">
    <property type="protein sequence ID" value="OGZ65722.1"/>
    <property type="molecule type" value="Genomic_DNA"/>
</dbReference>